<dbReference type="SUPFAM" id="SSF109854">
    <property type="entry name" value="DinB/YfiT-like putative metalloenzymes"/>
    <property type="match status" value="1"/>
</dbReference>
<dbReference type="Proteomes" id="UP000272464">
    <property type="component" value="Unassembled WGS sequence"/>
</dbReference>
<dbReference type="OrthoDB" id="119432at2"/>
<protein>
    <recommendedName>
        <fullName evidence="6">Damage-inducible protein DinB</fullName>
    </recommendedName>
</protein>
<accession>A0A433X6E1</accession>
<dbReference type="Pfam" id="PF05163">
    <property type="entry name" value="DinB"/>
    <property type="match status" value="1"/>
</dbReference>
<dbReference type="AlphaFoldDB" id="A0A433X6E1"/>
<evidence type="ECO:0000256" key="1">
    <source>
        <dbReference type="ARBA" id="ARBA00008635"/>
    </source>
</evidence>
<sequence length="167" mass="18618">MFTTLKSFEESWKHESAMTESILDVLTDESLSQAIVPNHRTLGRIAWHIVTTLHEMLSRTGLVFEAPHEDAPVPATASAIAESYRQASKALSEAIRQQWTDSTLAETNEMYGDTWPKGLTLTVLIRHQIHHRGQMTVLMRQAGLPVPGVYGPSLEEWSSIGMEPPVV</sequence>
<feature type="binding site" evidence="3">
    <location>
        <position position="131"/>
    </location>
    <ligand>
        <name>a divalent metal cation</name>
        <dbReference type="ChEBI" id="CHEBI:60240"/>
    </ligand>
</feature>
<evidence type="ECO:0000256" key="3">
    <source>
        <dbReference type="PIRSR" id="PIRSR607837-1"/>
    </source>
</evidence>
<dbReference type="GO" id="GO:0046872">
    <property type="term" value="F:metal ion binding"/>
    <property type="evidence" value="ECO:0007669"/>
    <property type="project" value="UniProtKB-KW"/>
</dbReference>
<reference evidence="4 5" key="1">
    <citation type="submission" date="2018-12" db="EMBL/GenBank/DDBJ databases">
        <authorList>
            <person name="Sun L."/>
            <person name="Chen Z."/>
        </authorList>
    </citation>
    <scope>NUCLEOTIDE SEQUENCE [LARGE SCALE GENOMIC DNA]</scope>
    <source>
        <strain evidence="4 5">3-5-3</strain>
    </source>
</reference>
<dbReference type="RefSeq" id="WP_127199643.1">
    <property type="nucleotide sequence ID" value="NZ_RZNX01000005.1"/>
</dbReference>
<dbReference type="Gene3D" id="1.20.120.450">
    <property type="entry name" value="dinb family like domain"/>
    <property type="match status" value="1"/>
</dbReference>
<keyword evidence="2 3" id="KW-0479">Metal-binding</keyword>
<dbReference type="InterPro" id="IPR034660">
    <property type="entry name" value="DinB/YfiT-like"/>
</dbReference>
<gene>
    <name evidence="4" type="ORF">EJP77_12790</name>
</gene>
<feature type="binding site" evidence="3">
    <location>
        <position position="48"/>
    </location>
    <ligand>
        <name>a divalent metal cation</name>
        <dbReference type="ChEBI" id="CHEBI:60240"/>
    </ligand>
</feature>
<evidence type="ECO:0000256" key="2">
    <source>
        <dbReference type="ARBA" id="ARBA00022723"/>
    </source>
</evidence>
<feature type="binding site" evidence="3">
    <location>
        <position position="127"/>
    </location>
    <ligand>
        <name>a divalent metal cation</name>
        <dbReference type="ChEBI" id="CHEBI:60240"/>
    </ligand>
</feature>
<dbReference type="EMBL" id="RZNX01000005">
    <property type="protein sequence ID" value="RUT29696.1"/>
    <property type="molecule type" value="Genomic_DNA"/>
</dbReference>
<comment type="similarity">
    <text evidence="1">Belongs to the DinB family.</text>
</comment>
<evidence type="ECO:0000313" key="5">
    <source>
        <dbReference type="Proteomes" id="UP000272464"/>
    </source>
</evidence>
<evidence type="ECO:0008006" key="6">
    <source>
        <dbReference type="Google" id="ProtNLM"/>
    </source>
</evidence>
<evidence type="ECO:0000313" key="4">
    <source>
        <dbReference type="EMBL" id="RUT29696.1"/>
    </source>
</evidence>
<proteinExistence type="inferred from homology"/>
<keyword evidence="5" id="KW-1185">Reference proteome</keyword>
<name>A0A433X6E1_9BACL</name>
<organism evidence="4 5">
    <name type="scientific">Paenibacillus zeisoli</name>
    <dbReference type="NCBI Taxonomy" id="2496267"/>
    <lineage>
        <taxon>Bacteria</taxon>
        <taxon>Bacillati</taxon>
        <taxon>Bacillota</taxon>
        <taxon>Bacilli</taxon>
        <taxon>Bacillales</taxon>
        <taxon>Paenibacillaceae</taxon>
        <taxon>Paenibacillus</taxon>
    </lineage>
</organism>
<dbReference type="InterPro" id="IPR007837">
    <property type="entry name" value="DinB"/>
</dbReference>
<comment type="caution">
    <text evidence="4">The sequence shown here is derived from an EMBL/GenBank/DDBJ whole genome shotgun (WGS) entry which is preliminary data.</text>
</comment>